<evidence type="ECO:0000256" key="1">
    <source>
        <dbReference type="SAM" id="MobiDB-lite"/>
    </source>
</evidence>
<feature type="region of interest" description="Disordered" evidence="1">
    <location>
        <begin position="57"/>
        <end position="100"/>
    </location>
</feature>
<name>A0A3S5ADV9_9PLAT</name>
<dbReference type="AlphaFoldDB" id="A0A3S5ADV9"/>
<evidence type="ECO:0000313" key="3">
    <source>
        <dbReference type="Proteomes" id="UP000784294"/>
    </source>
</evidence>
<accession>A0A3S5ADV9</accession>
<keyword evidence="3" id="KW-1185">Reference proteome</keyword>
<gene>
    <name evidence="2" type="ORF">PXEA_LOCUS27891</name>
</gene>
<evidence type="ECO:0000313" key="2">
    <source>
        <dbReference type="EMBL" id="VEL34451.1"/>
    </source>
</evidence>
<proteinExistence type="predicted"/>
<comment type="caution">
    <text evidence="2">The sequence shown here is derived from an EMBL/GenBank/DDBJ whole genome shotgun (WGS) entry which is preliminary data.</text>
</comment>
<organism evidence="2 3">
    <name type="scientific">Protopolystoma xenopodis</name>
    <dbReference type="NCBI Taxonomy" id="117903"/>
    <lineage>
        <taxon>Eukaryota</taxon>
        <taxon>Metazoa</taxon>
        <taxon>Spiralia</taxon>
        <taxon>Lophotrochozoa</taxon>
        <taxon>Platyhelminthes</taxon>
        <taxon>Monogenea</taxon>
        <taxon>Polyopisthocotylea</taxon>
        <taxon>Polystomatidea</taxon>
        <taxon>Polystomatidae</taxon>
        <taxon>Protopolystoma</taxon>
    </lineage>
</organism>
<reference evidence="2" key="1">
    <citation type="submission" date="2018-11" db="EMBL/GenBank/DDBJ databases">
        <authorList>
            <consortium name="Pathogen Informatics"/>
        </authorList>
    </citation>
    <scope>NUCLEOTIDE SEQUENCE</scope>
</reference>
<protein>
    <submittedName>
        <fullName evidence="2">Uncharacterized protein</fullName>
    </submittedName>
</protein>
<dbReference type="Proteomes" id="UP000784294">
    <property type="component" value="Unassembled WGS sequence"/>
</dbReference>
<feature type="compositionally biased region" description="Acidic residues" evidence="1">
    <location>
        <begin position="59"/>
        <end position="69"/>
    </location>
</feature>
<dbReference type="EMBL" id="CAAALY010247681">
    <property type="protein sequence ID" value="VEL34451.1"/>
    <property type="molecule type" value="Genomic_DNA"/>
</dbReference>
<sequence length="100" mass="10432">MIHSSFVQESTSSVMSGLLGTYPVGSEVSGSDVTHIDLMSSDAVSKKIDLHPITAMLLDDSDGDSDESGEQSGVGSHGDAPHYSSGINSHLHPKFGNTIM</sequence>